<reference evidence="2 3" key="1">
    <citation type="submission" date="2022-03" db="EMBL/GenBank/DDBJ databases">
        <authorList>
            <person name="Macdonald S."/>
            <person name="Ahmed S."/>
            <person name="Newling K."/>
        </authorList>
    </citation>
    <scope>NUCLEOTIDE SEQUENCE [LARGE SCALE GENOMIC DNA]</scope>
</reference>
<dbReference type="InterPro" id="IPR057196">
    <property type="entry name" value="DUF7874"/>
</dbReference>
<keyword evidence="1" id="KW-1133">Transmembrane helix</keyword>
<dbReference type="EMBL" id="CAKOAT010275155">
    <property type="protein sequence ID" value="CAH8359979.1"/>
    <property type="molecule type" value="Genomic_DNA"/>
</dbReference>
<feature type="transmembrane region" description="Helical" evidence="1">
    <location>
        <begin position="149"/>
        <end position="171"/>
    </location>
</feature>
<dbReference type="AlphaFoldDB" id="A0ABC8KVP9"/>
<evidence type="ECO:0000256" key="1">
    <source>
        <dbReference type="SAM" id="Phobius"/>
    </source>
</evidence>
<feature type="transmembrane region" description="Helical" evidence="1">
    <location>
        <begin position="191"/>
        <end position="207"/>
    </location>
</feature>
<dbReference type="PANTHER" id="PTHR37216:SF1">
    <property type="entry name" value="EXPRESSED PROTEIN"/>
    <property type="match status" value="1"/>
</dbReference>
<proteinExistence type="predicted"/>
<dbReference type="PANTHER" id="PTHR37216">
    <property type="entry name" value="EXPRESSED PROTEIN"/>
    <property type="match status" value="1"/>
</dbReference>
<keyword evidence="1" id="KW-0812">Transmembrane</keyword>
<protein>
    <recommendedName>
        <fullName evidence="4">EF-hand domain-containing protein</fullName>
    </recommendedName>
</protein>
<evidence type="ECO:0008006" key="4">
    <source>
        <dbReference type="Google" id="ProtNLM"/>
    </source>
</evidence>
<sequence length="210" mass="23679">MFQKKKEEAIKIISISNHQKSYQENQEEVITKFKKLPQYGSSPQYRFVLSLAQPTAAKGTGEVTGKDLESMAENCYRTRLEEKDDDQEWSFGDFYRIVDEAVEEINRRLGGTQLKVPSVEKLKEAYERHNLGEGKKISKDEFQKLLQEVLIGAGFTGVGGVKEFLLFIFGVPALAVFLKNRIAPTSFPNDLLIPAVTSATVFLLAKLNKI</sequence>
<keyword evidence="1" id="KW-0472">Membrane</keyword>
<keyword evidence="3" id="KW-1185">Reference proteome</keyword>
<comment type="caution">
    <text evidence="2">The sequence shown here is derived from an EMBL/GenBank/DDBJ whole genome shotgun (WGS) entry which is preliminary data.</text>
</comment>
<dbReference type="Proteomes" id="UP001642260">
    <property type="component" value="Unassembled WGS sequence"/>
</dbReference>
<organism evidence="2 3">
    <name type="scientific">Eruca vesicaria subsp. sativa</name>
    <name type="common">Garden rocket</name>
    <name type="synonym">Eruca sativa</name>
    <dbReference type="NCBI Taxonomy" id="29727"/>
    <lineage>
        <taxon>Eukaryota</taxon>
        <taxon>Viridiplantae</taxon>
        <taxon>Streptophyta</taxon>
        <taxon>Embryophyta</taxon>
        <taxon>Tracheophyta</taxon>
        <taxon>Spermatophyta</taxon>
        <taxon>Magnoliopsida</taxon>
        <taxon>eudicotyledons</taxon>
        <taxon>Gunneridae</taxon>
        <taxon>Pentapetalae</taxon>
        <taxon>rosids</taxon>
        <taxon>malvids</taxon>
        <taxon>Brassicales</taxon>
        <taxon>Brassicaceae</taxon>
        <taxon>Brassiceae</taxon>
        <taxon>Eruca</taxon>
    </lineage>
</organism>
<accession>A0ABC8KVP9</accession>
<gene>
    <name evidence="2" type="ORF">ERUC_LOCUS25735</name>
</gene>
<evidence type="ECO:0000313" key="2">
    <source>
        <dbReference type="EMBL" id="CAH8359979.1"/>
    </source>
</evidence>
<dbReference type="Pfam" id="PF25284">
    <property type="entry name" value="DUF7874"/>
    <property type="match status" value="1"/>
</dbReference>
<name>A0ABC8KVP9_ERUVS</name>
<evidence type="ECO:0000313" key="3">
    <source>
        <dbReference type="Proteomes" id="UP001642260"/>
    </source>
</evidence>